<comment type="caution">
    <text evidence="1">The sequence shown here is derived from an EMBL/GenBank/DDBJ whole genome shotgun (WGS) entry which is preliminary data.</text>
</comment>
<keyword evidence="2" id="KW-1185">Reference proteome</keyword>
<reference evidence="2" key="1">
    <citation type="journal article" date="2019" name="Int. J. Syst. Evol. Microbiol.">
        <title>The Global Catalogue of Microorganisms (GCM) 10K type strain sequencing project: providing services to taxonomists for standard genome sequencing and annotation.</title>
        <authorList>
            <consortium name="The Broad Institute Genomics Platform"/>
            <consortium name="The Broad Institute Genome Sequencing Center for Infectious Disease"/>
            <person name="Wu L."/>
            <person name="Ma J."/>
        </authorList>
    </citation>
    <scope>NUCLEOTIDE SEQUENCE [LARGE SCALE GENOMIC DNA]</scope>
    <source>
        <strain evidence="2">CCUG 61696</strain>
    </source>
</reference>
<dbReference type="RefSeq" id="WP_378776236.1">
    <property type="nucleotide sequence ID" value="NZ_JBHTMX010000157.1"/>
</dbReference>
<evidence type="ECO:0000313" key="1">
    <source>
        <dbReference type="EMBL" id="MFD1333036.1"/>
    </source>
</evidence>
<protein>
    <submittedName>
        <fullName evidence="1">Uncharacterized protein</fullName>
    </submittedName>
</protein>
<organism evidence="1 2">
    <name type="scientific">Methylopila musalis</name>
    <dbReference type="NCBI Taxonomy" id="1134781"/>
    <lineage>
        <taxon>Bacteria</taxon>
        <taxon>Pseudomonadati</taxon>
        <taxon>Pseudomonadota</taxon>
        <taxon>Alphaproteobacteria</taxon>
        <taxon>Hyphomicrobiales</taxon>
        <taxon>Methylopilaceae</taxon>
        <taxon>Methylopila</taxon>
    </lineage>
</organism>
<proteinExistence type="predicted"/>
<name>A0ABW3Z9W1_9HYPH</name>
<evidence type="ECO:0000313" key="2">
    <source>
        <dbReference type="Proteomes" id="UP001597171"/>
    </source>
</evidence>
<accession>A0ABW3Z9W1</accession>
<sequence>MNVQVVDARDKLGHDDVKTFPNGLLVKPNIESSSGLASVCLRVTDAQFDKLVEDGLIEPQNLEAEKAARAADTEAIFALVDTVTVQLSSGIRRDFSSFGWNTFECIEPLLDIHYPYGPDHDEEPIMIRAPYEGYHRTLFLNAGALDYISFPTHKLEEDEKRSYEELIDD</sequence>
<dbReference type="Proteomes" id="UP001597171">
    <property type="component" value="Unassembled WGS sequence"/>
</dbReference>
<dbReference type="EMBL" id="JBHTMX010000157">
    <property type="protein sequence ID" value="MFD1333036.1"/>
    <property type="molecule type" value="Genomic_DNA"/>
</dbReference>
<gene>
    <name evidence="1" type="ORF">ACFQ4O_13610</name>
</gene>